<keyword evidence="2 6" id="KW-0812">Transmembrane</keyword>
<feature type="transmembrane region" description="Helical" evidence="6">
    <location>
        <begin position="191"/>
        <end position="210"/>
    </location>
</feature>
<evidence type="ECO:0000313" key="8">
    <source>
        <dbReference type="EMBL" id="ONH27738.1"/>
    </source>
</evidence>
<feature type="transmembrane region" description="Helical" evidence="6">
    <location>
        <begin position="217"/>
        <end position="234"/>
    </location>
</feature>
<evidence type="ECO:0000256" key="1">
    <source>
        <dbReference type="ARBA" id="ARBA00004141"/>
    </source>
</evidence>
<sequence length="314" mass="33345">MSAAVVGAGGQETADRGSSPSADEPLGRARSLGRWLGYVLGQALLLAGLFKIYRLGRQLAAGHESDALGHAREVWHLERALGLPSEESVQHLALHSTTLVELANRFYMYVHFPASIVFLAWVLLRHRDHWARVRNALIALTGAALVIHLAYPLAPPRFLSGVLPDVGIVDTGRLIGPSPYPSPTGGSANQYAAMPSMHVGWAILEAWGVVTILRSRARWLALAQPVVTTLVVVLTGNHYWMDGMVGGLLVVGAIWITTPGRTSQLAARLPTTPSVAVRPATATAAGPVTARPADATRAGAPGRRELRPGGPPQP</sequence>
<feature type="region of interest" description="Disordered" evidence="5">
    <location>
        <begin position="278"/>
        <end position="314"/>
    </location>
</feature>
<evidence type="ECO:0000259" key="7">
    <source>
        <dbReference type="Pfam" id="PF14378"/>
    </source>
</evidence>
<feature type="transmembrane region" description="Helical" evidence="6">
    <location>
        <begin position="136"/>
        <end position="154"/>
    </location>
</feature>
<gene>
    <name evidence="8" type="ORF">BL253_21035</name>
</gene>
<dbReference type="AlphaFoldDB" id="A0A1V2I768"/>
<dbReference type="InterPro" id="IPR026841">
    <property type="entry name" value="Aur1/Ipt1"/>
</dbReference>
<protein>
    <recommendedName>
        <fullName evidence="7">Inositolphosphotransferase Aur1/Ipt1 domain-containing protein</fullName>
    </recommendedName>
</protein>
<dbReference type="PANTHER" id="PTHR31310">
    <property type="match status" value="1"/>
</dbReference>
<dbReference type="STRING" id="1834516.BL253_21035"/>
<proteinExistence type="predicted"/>
<feature type="compositionally biased region" description="Low complexity" evidence="5">
    <location>
        <begin position="278"/>
        <end position="301"/>
    </location>
</feature>
<keyword evidence="9" id="KW-1185">Reference proteome</keyword>
<dbReference type="OrthoDB" id="5241565at2"/>
<dbReference type="Pfam" id="PF14378">
    <property type="entry name" value="PAP2_3"/>
    <property type="match status" value="1"/>
</dbReference>
<dbReference type="GO" id="GO:0016020">
    <property type="term" value="C:membrane"/>
    <property type="evidence" value="ECO:0007669"/>
    <property type="project" value="UniProtKB-SubCell"/>
</dbReference>
<reference evidence="9" key="1">
    <citation type="submission" date="2016-10" db="EMBL/GenBank/DDBJ databases">
        <title>Frankia sp. NRRL B-16386 Genome sequencing.</title>
        <authorList>
            <person name="Ghodhbane-Gtari F."/>
            <person name="Swanson E."/>
            <person name="Gueddou A."/>
            <person name="Hezbri K."/>
            <person name="Ktari K."/>
            <person name="Nouioui I."/>
            <person name="Morris K."/>
            <person name="Simpson S."/>
            <person name="Abebe-Akele F."/>
            <person name="Thomas K."/>
            <person name="Gtari M."/>
            <person name="Tisa L.S."/>
        </authorList>
    </citation>
    <scope>NUCLEOTIDE SEQUENCE [LARGE SCALE GENOMIC DNA]</scope>
    <source>
        <strain evidence="9">NRRL B-16386</strain>
    </source>
</reference>
<evidence type="ECO:0000313" key="9">
    <source>
        <dbReference type="Proteomes" id="UP000188929"/>
    </source>
</evidence>
<feature type="region of interest" description="Disordered" evidence="5">
    <location>
        <begin position="1"/>
        <end position="25"/>
    </location>
</feature>
<organism evidence="8 9">
    <name type="scientific">Pseudofrankia asymbiotica</name>
    <dbReference type="NCBI Taxonomy" id="1834516"/>
    <lineage>
        <taxon>Bacteria</taxon>
        <taxon>Bacillati</taxon>
        <taxon>Actinomycetota</taxon>
        <taxon>Actinomycetes</taxon>
        <taxon>Frankiales</taxon>
        <taxon>Frankiaceae</taxon>
        <taxon>Pseudofrankia</taxon>
    </lineage>
</organism>
<dbReference type="CDD" id="cd03386">
    <property type="entry name" value="PAP2_Aur1_like"/>
    <property type="match status" value="1"/>
</dbReference>
<keyword evidence="3 6" id="KW-1133">Transmembrane helix</keyword>
<evidence type="ECO:0000256" key="6">
    <source>
        <dbReference type="SAM" id="Phobius"/>
    </source>
</evidence>
<feature type="domain" description="Inositolphosphotransferase Aur1/Ipt1" evidence="7">
    <location>
        <begin position="72"/>
        <end position="255"/>
    </location>
</feature>
<dbReference type="RefSeq" id="WP_081438531.1">
    <property type="nucleotide sequence ID" value="NZ_MOMC01000044.1"/>
</dbReference>
<keyword evidence="4 6" id="KW-0472">Membrane</keyword>
<name>A0A1V2I768_9ACTN</name>
<evidence type="ECO:0000256" key="5">
    <source>
        <dbReference type="SAM" id="MobiDB-lite"/>
    </source>
</evidence>
<dbReference type="Proteomes" id="UP000188929">
    <property type="component" value="Unassembled WGS sequence"/>
</dbReference>
<feature type="transmembrane region" description="Helical" evidence="6">
    <location>
        <begin position="106"/>
        <end position="124"/>
    </location>
</feature>
<accession>A0A1V2I768</accession>
<evidence type="ECO:0000256" key="2">
    <source>
        <dbReference type="ARBA" id="ARBA00022692"/>
    </source>
</evidence>
<evidence type="ECO:0000256" key="4">
    <source>
        <dbReference type="ARBA" id="ARBA00023136"/>
    </source>
</evidence>
<comment type="caution">
    <text evidence="8">The sequence shown here is derived from an EMBL/GenBank/DDBJ whole genome shotgun (WGS) entry which is preliminary data.</text>
</comment>
<evidence type="ECO:0000256" key="3">
    <source>
        <dbReference type="ARBA" id="ARBA00022989"/>
    </source>
</evidence>
<dbReference type="EMBL" id="MOMC01000044">
    <property type="protein sequence ID" value="ONH27738.1"/>
    <property type="molecule type" value="Genomic_DNA"/>
</dbReference>
<dbReference type="InterPro" id="IPR052185">
    <property type="entry name" value="IPC_Synthase-Related"/>
</dbReference>
<dbReference type="PANTHER" id="PTHR31310:SF7">
    <property type="entry name" value="PA-PHOSPHATASE RELATED-FAMILY PROTEIN DDB_G0268928"/>
    <property type="match status" value="1"/>
</dbReference>
<comment type="subcellular location">
    <subcellularLocation>
        <location evidence="1">Membrane</location>
        <topology evidence="1">Multi-pass membrane protein</topology>
    </subcellularLocation>
</comment>